<feature type="modified residue" description="4-aspartylphosphate" evidence="2">
    <location>
        <position position="16"/>
    </location>
</feature>
<dbReference type="PANTHER" id="PTHR44591:SF3">
    <property type="entry name" value="RESPONSE REGULATORY DOMAIN-CONTAINING PROTEIN"/>
    <property type="match status" value="1"/>
</dbReference>
<dbReference type="GO" id="GO:0004673">
    <property type="term" value="F:protein histidine kinase activity"/>
    <property type="evidence" value="ECO:0007669"/>
    <property type="project" value="UniProtKB-EC"/>
</dbReference>
<dbReference type="EC" id="2.7.13.3" evidence="4"/>
<evidence type="ECO:0000256" key="2">
    <source>
        <dbReference type="PROSITE-ProRule" id="PRU00169"/>
    </source>
</evidence>
<evidence type="ECO:0000256" key="1">
    <source>
        <dbReference type="ARBA" id="ARBA00022553"/>
    </source>
</evidence>
<dbReference type="PANTHER" id="PTHR44591">
    <property type="entry name" value="STRESS RESPONSE REGULATOR PROTEIN 1"/>
    <property type="match status" value="1"/>
</dbReference>
<evidence type="ECO:0000259" key="3">
    <source>
        <dbReference type="PROSITE" id="PS50110"/>
    </source>
</evidence>
<dbReference type="Pfam" id="PF00072">
    <property type="entry name" value="Response_reg"/>
    <property type="match status" value="1"/>
</dbReference>
<gene>
    <name evidence="4" type="primary">barA_6</name>
    <name evidence="4" type="ORF">C1752_08638</name>
</gene>
<reference evidence="4 5" key="1">
    <citation type="journal article" date="2018" name="Sci. Rep.">
        <title>A novel species of the marine cyanobacterium Acaryochloris with a unique pigment content and lifestyle.</title>
        <authorList>
            <person name="Partensky F."/>
            <person name="Six C."/>
            <person name="Ratin M."/>
            <person name="Garczarek L."/>
            <person name="Vaulot D."/>
            <person name="Probert I."/>
            <person name="Calteau A."/>
            <person name="Gourvil P."/>
            <person name="Marie D."/>
            <person name="Grebert T."/>
            <person name="Bouchier C."/>
            <person name="Le Panse S."/>
            <person name="Gachenot M."/>
            <person name="Rodriguez F."/>
            <person name="Garrido J.L."/>
        </authorList>
    </citation>
    <scope>NUCLEOTIDE SEQUENCE [LARGE SCALE GENOMIC DNA]</scope>
    <source>
        <strain evidence="4 5">RCC1774</strain>
    </source>
</reference>
<proteinExistence type="predicted"/>
<evidence type="ECO:0000313" key="5">
    <source>
        <dbReference type="Proteomes" id="UP000248857"/>
    </source>
</evidence>
<dbReference type="EMBL" id="PQWO01000024">
    <property type="protein sequence ID" value="PZD70985.1"/>
    <property type="molecule type" value="Genomic_DNA"/>
</dbReference>
<sequence length="89" mass="10071">MIPFLQQYEADLILLDALLTDIDSQALLESLRRNVATQDIPIVAVTALANMSDRERLLSVGFNDYLSKPYQLDDLRRVILKNLPKSSLP</sequence>
<keyword evidence="4" id="KW-0808">Transferase</keyword>
<keyword evidence="1 2" id="KW-0597">Phosphoprotein</keyword>
<dbReference type="PROSITE" id="PS50110">
    <property type="entry name" value="RESPONSE_REGULATORY"/>
    <property type="match status" value="1"/>
</dbReference>
<organism evidence="4 5">
    <name type="scientific">Acaryochloris thomasi RCC1774</name>
    <dbReference type="NCBI Taxonomy" id="1764569"/>
    <lineage>
        <taxon>Bacteria</taxon>
        <taxon>Bacillati</taxon>
        <taxon>Cyanobacteriota</taxon>
        <taxon>Cyanophyceae</taxon>
        <taxon>Acaryochloridales</taxon>
        <taxon>Acaryochloridaceae</taxon>
        <taxon>Acaryochloris</taxon>
        <taxon>Acaryochloris thomasi</taxon>
    </lineage>
</organism>
<protein>
    <submittedName>
        <fullName evidence="4">Signal transduction histidine-protein kinase BarA</fullName>
        <ecNumber evidence="4">2.7.13.3</ecNumber>
    </submittedName>
</protein>
<name>A0A2W1JHC1_9CYAN</name>
<dbReference type="Proteomes" id="UP000248857">
    <property type="component" value="Unassembled WGS sequence"/>
</dbReference>
<dbReference type="GO" id="GO:0000160">
    <property type="term" value="P:phosphorelay signal transduction system"/>
    <property type="evidence" value="ECO:0007669"/>
    <property type="project" value="InterPro"/>
</dbReference>
<evidence type="ECO:0000313" key="4">
    <source>
        <dbReference type="EMBL" id="PZD70985.1"/>
    </source>
</evidence>
<comment type="caution">
    <text evidence="4">The sequence shown here is derived from an EMBL/GenBank/DDBJ whole genome shotgun (WGS) entry which is preliminary data.</text>
</comment>
<dbReference type="InterPro" id="IPR050595">
    <property type="entry name" value="Bact_response_regulator"/>
</dbReference>
<accession>A0A2W1JHC1</accession>
<dbReference type="InterPro" id="IPR001789">
    <property type="entry name" value="Sig_transdc_resp-reg_receiver"/>
</dbReference>
<dbReference type="InterPro" id="IPR011006">
    <property type="entry name" value="CheY-like_superfamily"/>
</dbReference>
<dbReference type="AlphaFoldDB" id="A0A2W1JHC1"/>
<keyword evidence="4" id="KW-0418">Kinase</keyword>
<dbReference type="SUPFAM" id="SSF52172">
    <property type="entry name" value="CheY-like"/>
    <property type="match status" value="1"/>
</dbReference>
<dbReference type="Gene3D" id="3.40.50.2300">
    <property type="match status" value="1"/>
</dbReference>
<keyword evidence="5" id="KW-1185">Reference proteome</keyword>
<feature type="domain" description="Response regulatory" evidence="3">
    <location>
        <begin position="1"/>
        <end position="83"/>
    </location>
</feature>